<dbReference type="Proteomes" id="UP000271587">
    <property type="component" value="Chromosome"/>
</dbReference>
<dbReference type="SUPFAM" id="SSF53756">
    <property type="entry name" value="UDP-Glycosyltransferase/glycogen phosphorylase"/>
    <property type="match status" value="1"/>
</dbReference>
<dbReference type="PANTHER" id="PTHR45947">
    <property type="entry name" value="SULFOQUINOVOSYL TRANSFERASE SQD2"/>
    <property type="match status" value="1"/>
</dbReference>
<dbReference type="KEGG" id="cgk:CGERO_07455"/>
<dbReference type="AlphaFoldDB" id="A0A3G6J191"/>
<evidence type="ECO:0000256" key="1">
    <source>
        <dbReference type="ARBA" id="ARBA00022676"/>
    </source>
</evidence>
<dbReference type="GO" id="GO:0016758">
    <property type="term" value="F:hexosyltransferase activity"/>
    <property type="evidence" value="ECO:0007669"/>
    <property type="project" value="TreeGrafter"/>
</dbReference>
<evidence type="ECO:0000256" key="2">
    <source>
        <dbReference type="ARBA" id="ARBA00022679"/>
    </source>
</evidence>
<dbReference type="GO" id="GO:1903509">
    <property type="term" value="P:liposaccharide metabolic process"/>
    <property type="evidence" value="ECO:0007669"/>
    <property type="project" value="UniProtKB-ARBA"/>
</dbReference>
<organism evidence="5 6">
    <name type="scientific">Corynebacterium gerontici</name>
    <dbReference type="NCBI Taxonomy" id="2079234"/>
    <lineage>
        <taxon>Bacteria</taxon>
        <taxon>Bacillati</taxon>
        <taxon>Actinomycetota</taxon>
        <taxon>Actinomycetes</taxon>
        <taxon>Mycobacteriales</taxon>
        <taxon>Corynebacteriaceae</taxon>
        <taxon>Corynebacterium</taxon>
    </lineage>
</organism>
<keyword evidence="1 5" id="KW-0328">Glycosyltransferase</keyword>
<dbReference type="Pfam" id="PF00534">
    <property type="entry name" value="Glycos_transf_1"/>
    <property type="match status" value="1"/>
</dbReference>
<keyword evidence="2 5" id="KW-0808">Transferase</keyword>
<dbReference type="Gene3D" id="3.40.50.2000">
    <property type="entry name" value="Glycogen Phosphorylase B"/>
    <property type="match status" value="2"/>
</dbReference>
<sequence>MVFASTQNADEAKVYDDSLDMKVYRWQRRVMLPSVPVARRMQEIIRREHIDVVWFGAAAPLALLAPAARRAGASRIVASTHGHEVGWAMLPIARQLLRRIGNHCDVITYISQYTLGRIRGAIGARPEYVRLPSGVDIHRFHPAADQQGVRSQLGWSNDLVVLCTSRLVARKGQDSLMQVWPQVKEEFPNARLVIVGSGPYQSRLRAMRASMGSVARSVSMPGRVSEHTMEKMLQAADVFAMPCRTRGYGLDVEGLGIVFLEAQASGLPVVAGDSGGAPETVPTDVGVVVSGKDLEQLANALRKMLADGGRRKACGAAGRRHVEQAWTWEIMGAKLRSVLGFG</sequence>
<evidence type="ECO:0000259" key="4">
    <source>
        <dbReference type="Pfam" id="PF13439"/>
    </source>
</evidence>
<evidence type="ECO:0000259" key="3">
    <source>
        <dbReference type="Pfam" id="PF00534"/>
    </source>
</evidence>
<reference evidence="5 6" key="1">
    <citation type="submission" date="2018-11" db="EMBL/GenBank/DDBJ databases">
        <authorList>
            <person name="Kleinhagauer T."/>
            <person name="Glaeser S.P."/>
            <person name="Spergser J."/>
            <person name="Ruckert C."/>
            <person name="Kaempfer P."/>
            <person name="Busse H.-J."/>
        </authorList>
    </citation>
    <scope>NUCLEOTIDE SEQUENCE [LARGE SCALE GENOMIC DNA]</scope>
    <source>
        <strain evidence="5 6">W8</strain>
    </source>
</reference>
<feature type="domain" description="Glycosyltransferase subfamily 4-like N-terminal" evidence="4">
    <location>
        <begin position="23"/>
        <end position="139"/>
    </location>
</feature>
<dbReference type="GO" id="GO:1901137">
    <property type="term" value="P:carbohydrate derivative biosynthetic process"/>
    <property type="evidence" value="ECO:0007669"/>
    <property type="project" value="UniProtKB-ARBA"/>
</dbReference>
<protein>
    <submittedName>
        <fullName evidence="5">GDP-mannose-dependent alpha-(1-6)-phosphatidylinositol monomannoside mannosyltransferase</fullName>
    </submittedName>
</protein>
<evidence type="ECO:0000313" key="5">
    <source>
        <dbReference type="EMBL" id="AZA11791.1"/>
    </source>
</evidence>
<accession>A0A3G6J191</accession>
<gene>
    <name evidence="5" type="primary">pimB</name>
    <name evidence="5" type="ORF">CGERO_07455</name>
</gene>
<dbReference type="InterPro" id="IPR001296">
    <property type="entry name" value="Glyco_trans_1"/>
</dbReference>
<feature type="domain" description="Glycosyl transferase family 1" evidence="3">
    <location>
        <begin position="151"/>
        <end position="320"/>
    </location>
</feature>
<proteinExistence type="predicted"/>
<dbReference type="Pfam" id="PF13439">
    <property type="entry name" value="Glyco_transf_4"/>
    <property type="match status" value="1"/>
</dbReference>
<keyword evidence="6" id="KW-1185">Reference proteome</keyword>
<dbReference type="PANTHER" id="PTHR45947:SF3">
    <property type="entry name" value="SULFOQUINOVOSYL TRANSFERASE SQD2"/>
    <property type="match status" value="1"/>
</dbReference>
<dbReference type="EMBL" id="CP033897">
    <property type="protein sequence ID" value="AZA11791.1"/>
    <property type="molecule type" value="Genomic_DNA"/>
</dbReference>
<dbReference type="CDD" id="cd03801">
    <property type="entry name" value="GT4_PimA-like"/>
    <property type="match status" value="1"/>
</dbReference>
<evidence type="ECO:0000313" key="6">
    <source>
        <dbReference type="Proteomes" id="UP000271587"/>
    </source>
</evidence>
<dbReference type="InterPro" id="IPR050194">
    <property type="entry name" value="Glycosyltransferase_grp1"/>
</dbReference>
<dbReference type="InterPro" id="IPR028098">
    <property type="entry name" value="Glyco_trans_4-like_N"/>
</dbReference>
<name>A0A3G6J191_9CORY</name>